<sequence>MAITSGSQYRTSSSRRHTWPRAQVQQLETIPESPRSSPKKDFSTSLEPSSTGEPQRQDDELSTGEPKAELRNVIPEAIRTQMLWYSHHLAQSYQDRERLASKISELENVCKSQSKANAALQRDIRVWQQNYESIENELIEAAQEIEEAKAYVRCLETANANVRYALSQAREEQEQAKQRRWGQRLQRPWRRCFRWTSMVKDAVLRLCSCTNQKQHHEERPPARQALVDKSRSVTPENEVNSSQVQLLRSRVPSTMSRSSNHERTGPLSSHPTPEKLDDEEDTT</sequence>
<comment type="caution">
    <text evidence="1">The sequence shown here is derived from an EMBL/GenBank/DDBJ whole genome shotgun (WGS) entry which is preliminary data.</text>
</comment>
<reference evidence="1" key="1">
    <citation type="submission" date="2022-10" db="EMBL/GenBank/DDBJ databases">
        <title>Culturing micro-colonial fungi from biological soil crusts in the Mojave desert and describing Neophaeococcomyces mojavensis, and introducing the new genera and species Taxawa tesnikishii.</title>
        <authorList>
            <person name="Kurbessoian T."/>
            <person name="Stajich J.E."/>
        </authorList>
    </citation>
    <scope>NUCLEOTIDE SEQUENCE</scope>
    <source>
        <strain evidence="1">JES_112</strain>
    </source>
</reference>
<dbReference type="EMBL" id="JAPDRQ010000033">
    <property type="protein sequence ID" value="KAJ9660205.1"/>
    <property type="molecule type" value="Genomic_DNA"/>
</dbReference>
<keyword evidence="2" id="KW-1185">Reference proteome</keyword>
<dbReference type="Proteomes" id="UP001172386">
    <property type="component" value="Unassembled WGS sequence"/>
</dbReference>
<protein>
    <submittedName>
        <fullName evidence="1">Uncharacterized protein</fullName>
    </submittedName>
</protein>
<evidence type="ECO:0000313" key="2">
    <source>
        <dbReference type="Proteomes" id="UP001172386"/>
    </source>
</evidence>
<name>A0ACC3ADY9_9EURO</name>
<organism evidence="1 2">
    <name type="scientific">Neophaeococcomyces mojaviensis</name>
    <dbReference type="NCBI Taxonomy" id="3383035"/>
    <lineage>
        <taxon>Eukaryota</taxon>
        <taxon>Fungi</taxon>
        <taxon>Dikarya</taxon>
        <taxon>Ascomycota</taxon>
        <taxon>Pezizomycotina</taxon>
        <taxon>Eurotiomycetes</taxon>
        <taxon>Chaetothyriomycetidae</taxon>
        <taxon>Chaetothyriales</taxon>
        <taxon>Chaetothyriales incertae sedis</taxon>
        <taxon>Neophaeococcomyces</taxon>
    </lineage>
</organism>
<evidence type="ECO:0000313" key="1">
    <source>
        <dbReference type="EMBL" id="KAJ9660205.1"/>
    </source>
</evidence>
<accession>A0ACC3ADY9</accession>
<proteinExistence type="predicted"/>
<gene>
    <name evidence="1" type="ORF">H2198_002711</name>
</gene>